<dbReference type="Pfam" id="PF01648">
    <property type="entry name" value="ACPS"/>
    <property type="match status" value="1"/>
</dbReference>
<evidence type="ECO:0000259" key="4">
    <source>
        <dbReference type="Pfam" id="PF01648"/>
    </source>
</evidence>
<feature type="domain" description="4'-phosphopantetheinyl transferase N-terminal" evidence="5">
    <location>
        <begin position="21"/>
        <end position="104"/>
    </location>
</feature>
<keyword evidence="7" id="KW-1185">Reference proteome</keyword>
<evidence type="ECO:0000313" key="7">
    <source>
        <dbReference type="Proteomes" id="UP000614996"/>
    </source>
</evidence>
<gene>
    <name evidence="6" type="ORF">NUM_26680</name>
</gene>
<proteinExistence type="inferred from homology"/>
<dbReference type="GO" id="GO:0019878">
    <property type="term" value="P:lysine biosynthetic process via aminoadipic acid"/>
    <property type="evidence" value="ECO:0007669"/>
    <property type="project" value="TreeGrafter"/>
</dbReference>
<evidence type="ECO:0008006" key="8">
    <source>
        <dbReference type="Google" id="ProtNLM"/>
    </source>
</evidence>
<accession>A0A8J4EN80</accession>
<dbReference type="RefSeq" id="WP_207125165.1">
    <property type="nucleotide sequence ID" value="NZ_BOPO01000045.1"/>
</dbReference>
<reference evidence="7" key="1">
    <citation type="journal article" date="2021" name="Int. J. Syst. Evol. Microbiol.">
        <title>Actinocatenispora comari sp. nov., an endophytic actinomycete isolated from aerial parts of Comarum salesowianum.</title>
        <authorList>
            <person name="Oyunbileg N."/>
            <person name="Iizaka Y."/>
            <person name="Hamada M."/>
            <person name="Davaapurev B.O."/>
            <person name="Fukumoto A."/>
            <person name="Tsetseg B."/>
            <person name="Kato F."/>
            <person name="Tamura T."/>
            <person name="Batkhuu J."/>
            <person name="Anzai Y."/>
        </authorList>
    </citation>
    <scope>NUCLEOTIDE SEQUENCE [LARGE SCALE GENOMIC DNA]</scope>
    <source>
        <strain evidence="7">NUM-2625</strain>
    </source>
</reference>
<evidence type="ECO:0000259" key="5">
    <source>
        <dbReference type="Pfam" id="PF22624"/>
    </source>
</evidence>
<organism evidence="6 7">
    <name type="scientific">Actinocatenispora comari</name>
    <dbReference type="NCBI Taxonomy" id="2807577"/>
    <lineage>
        <taxon>Bacteria</taxon>
        <taxon>Bacillati</taxon>
        <taxon>Actinomycetota</taxon>
        <taxon>Actinomycetes</taxon>
        <taxon>Micromonosporales</taxon>
        <taxon>Micromonosporaceae</taxon>
        <taxon>Actinocatenispora</taxon>
    </lineage>
</organism>
<dbReference type="AlphaFoldDB" id="A0A8J4EN80"/>
<comment type="similarity">
    <text evidence="1">Belongs to the P-Pant transferase superfamily. Gsp/Sfp/HetI/AcpT family.</text>
</comment>
<name>A0A8J4EN80_9ACTN</name>
<dbReference type="SUPFAM" id="SSF56214">
    <property type="entry name" value="4'-phosphopantetheinyl transferase"/>
    <property type="match status" value="2"/>
</dbReference>
<dbReference type="Pfam" id="PF22624">
    <property type="entry name" value="AASDHPPT_N"/>
    <property type="match status" value="1"/>
</dbReference>
<dbReference type="PANTHER" id="PTHR12215:SF10">
    <property type="entry name" value="L-AMINOADIPATE-SEMIALDEHYDE DEHYDROGENASE-PHOSPHOPANTETHEINYL TRANSFERASE"/>
    <property type="match status" value="1"/>
</dbReference>
<feature type="domain" description="4'-phosphopantetheinyl transferase" evidence="4">
    <location>
        <begin position="110"/>
        <end position="181"/>
    </location>
</feature>
<keyword evidence="2" id="KW-0808">Transferase</keyword>
<feature type="region of interest" description="Disordered" evidence="3">
    <location>
        <begin position="228"/>
        <end position="264"/>
    </location>
</feature>
<dbReference type="Proteomes" id="UP000614996">
    <property type="component" value="Unassembled WGS sequence"/>
</dbReference>
<dbReference type="GO" id="GO:0005829">
    <property type="term" value="C:cytosol"/>
    <property type="evidence" value="ECO:0007669"/>
    <property type="project" value="TreeGrafter"/>
</dbReference>
<evidence type="ECO:0000256" key="1">
    <source>
        <dbReference type="ARBA" id="ARBA00010990"/>
    </source>
</evidence>
<dbReference type="InterPro" id="IPR055066">
    <property type="entry name" value="AASDHPPT_N"/>
</dbReference>
<dbReference type="Gene3D" id="3.90.470.20">
    <property type="entry name" value="4'-phosphopantetheinyl transferase domain"/>
    <property type="match status" value="2"/>
</dbReference>
<dbReference type="InterPro" id="IPR037143">
    <property type="entry name" value="4-PPantetheinyl_Trfase_dom_sf"/>
</dbReference>
<protein>
    <recommendedName>
        <fullName evidence="8">4'-phosphopantetheinyl transferase</fullName>
    </recommendedName>
</protein>
<dbReference type="InterPro" id="IPR050559">
    <property type="entry name" value="P-Pant_transferase_sf"/>
</dbReference>
<comment type="caution">
    <text evidence="6">The sequence shown here is derived from an EMBL/GenBank/DDBJ whole genome shotgun (WGS) entry which is preliminary data.</text>
</comment>
<evidence type="ECO:0000256" key="2">
    <source>
        <dbReference type="ARBA" id="ARBA00022679"/>
    </source>
</evidence>
<dbReference type="InterPro" id="IPR008278">
    <property type="entry name" value="4-PPantetheinyl_Trfase_dom"/>
</dbReference>
<sequence>MADVEVWVADAVVLAGQAEPLLSTAETERSARYVSVEARRLFVLSRALQRLLGSAYLGVPAERVEIGRSCRLCSDGGDHGKPYLRGAPGLDYSVSHAGRLVLLAWSSACRVGADIEWLDRRLDPGLLGARTLAAAEQADLDALPATERSAQFLRLWTRKEAAVKLAGHGLTVPLASVQVDGPTARLAVPPPGWPTEPLTLTTLPVPDGYTAALATTAAPRVTRREITDLTAGAGTAPVRREPTAASPHPHVAVEPAEATRPDAS</sequence>
<evidence type="ECO:0000313" key="6">
    <source>
        <dbReference type="EMBL" id="GIL27414.1"/>
    </source>
</evidence>
<evidence type="ECO:0000256" key="3">
    <source>
        <dbReference type="SAM" id="MobiDB-lite"/>
    </source>
</evidence>
<dbReference type="PANTHER" id="PTHR12215">
    <property type="entry name" value="PHOSPHOPANTETHEINE TRANSFERASE"/>
    <property type="match status" value="1"/>
</dbReference>
<dbReference type="GO" id="GO:0000287">
    <property type="term" value="F:magnesium ion binding"/>
    <property type="evidence" value="ECO:0007669"/>
    <property type="project" value="InterPro"/>
</dbReference>
<dbReference type="GO" id="GO:0008897">
    <property type="term" value="F:holo-[acyl-carrier-protein] synthase activity"/>
    <property type="evidence" value="ECO:0007669"/>
    <property type="project" value="InterPro"/>
</dbReference>
<dbReference type="EMBL" id="BOPO01000045">
    <property type="protein sequence ID" value="GIL27414.1"/>
    <property type="molecule type" value="Genomic_DNA"/>
</dbReference>